<gene>
    <name evidence="2" type="ORF">M501DRAFT_1015428</name>
</gene>
<dbReference type="Proteomes" id="UP000799429">
    <property type="component" value="Unassembled WGS sequence"/>
</dbReference>
<feature type="compositionally biased region" description="Polar residues" evidence="1">
    <location>
        <begin position="723"/>
        <end position="732"/>
    </location>
</feature>
<organism evidence="2 3">
    <name type="scientific">Patellaria atrata CBS 101060</name>
    <dbReference type="NCBI Taxonomy" id="1346257"/>
    <lineage>
        <taxon>Eukaryota</taxon>
        <taxon>Fungi</taxon>
        <taxon>Dikarya</taxon>
        <taxon>Ascomycota</taxon>
        <taxon>Pezizomycotina</taxon>
        <taxon>Dothideomycetes</taxon>
        <taxon>Dothideomycetes incertae sedis</taxon>
        <taxon>Patellariales</taxon>
        <taxon>Patellariaceae</taxon>
        <taxon>Patellaria</taxon>
    </lineage>
</organism>
<feature type="region of interest" description="Disordered" evidence="1">
    <location>
        <begin position="709"/>
        <end position="1090"/>
    </location>
</feature>
<reference evidence="2" key="1">
    <citation type="journal article" date="2020" name="Stud. Mycol.">
        <title>101 Dothideomycetes genomes: a test case for predicting lifestyles and emergence of pathogens.</title>
        <authorList>
            <person name="Haridas S."/>
            <person name="Albert R."/>
            <person name="Binder M."/>
            <person name="Bloem J."/>
            <person name="Labutti K."/>
            <person name="Salamov A."/>
            <person name="Andreopoulos B."/>
            <person name="Baker S."/>
            <person name="Barry K."/>
            <person name="Bills G."/>
            <person name="Bluhm B."/>
            <person name="Cannon C."/>
            <person name="Castanera R."/>
            <person name="Culley D."/>
            <person name="Daum C."/>
            <person name="Ezra D."/>
            <person name="Gonzalez J."/>
            <person name="Henrissat B."/>
            <person name="Kuo A."/>
            <person name="Liang C."/>
            <person name="Lipzen A."/>
            <person name="Lutzoni F."/>
            <person name="Magnuson J."/>
            <person name="Mondo S."/>
            <person name="Nolan M."/>
            <person name="Ohm R."/>
            <person name="Pangilinan J."/>
            <person name="Park H.-J."/>
            <person name="Ramirez L."/>
            <person name="Alfaro M."/>
            <person name="Sun H."/>
            <person name="Tritt A."/>
            <person name="Yoshinaga Y."/>
            <person name="Zwiers L.-H."/>
            <person name="Turgeon B."/>
            <person name="Goodwin S."/>
            <person name="Spatafora J."/>
            <person name="Crous P."/>
            <person name="Grigoriev I."/>
        </authorList>
    </citation>
    <scope>NUCLEOTIDE SEQUENCE</scope>
    <source>
        <strain evidence="2">CBS 101060</strain>
    </source>
</reference>
<dbReference type="OrthoDB" id="4188028at2759"/>
<evidence type="ECO:0000313" key="3">
    <source>
        <dbReference type="Proteomes" id="UP000799429"/>
    </source>
</evidence>
<feature type="compositionally biased region" description="Low complexity" evidence="1">
    <location>
        <begin position="987"/>
        <end position="997"/>
    </location>
</feature>
<feature type="compositionally biased region" description="Polar residues" evidence="1">
    <location>
        <begin position="1051"/>
        <end position="1062"/>
    </location>
</feature>
<evidence type="ECO:0000313" key="2">
    <source>
        <dbReference type="EMBL" id="KAF2840372.1"/>
    </source>
</evidence>
<feature type="compositionally biased region" description="Polar residues" evidence="1">
    <location>
        <begin position="614"/>
        <end position="628"/>
    </location>
</feature>
<sequence>MRRRRDSNRPSNSSQDTIHQSTSPETKLRKSKRATNTTPAKPSRLQPSEPLHMTTRAASKAVSGSSGSIPSSVTSSNSRRSSLASAKSVHADGEDAEKATKSRRTSVPNGPSVQKEIQVASPTKSEPNGTIVVESTESLGPRKRKRLSRSAANGSYDKSNGTNSLETSINTFIDAVEERLELPAPKRRGRRKVLELATPIDSVEVSPGPITPIMMGHGTPGPSASLDLVDPSGEEPNKLVKRLPGRRRAPHANISIEADLRRQLQLKTSYRSVAKALKPLLAELAQRTIDEVENDPEAHKRSDEYEVVQAELDARLRERLKTLNDTYEIKSQNLKSVMEIEQTIKRTETEIITQNLQDQYISKCKKTLLELFRVVNSQEEDDDTDDEYGIIPPLLSAARKSQPRKPLSSIYDSRSRELIEVERLWNETEQRLSTQICLKSFIDSTNGELDDLMCQKPQSFATYDAQDRKKATDAWALDQNLIRLAEAGSHVEEMVEKSKDAAAALELLATTQPVIATPITKRSGSRKKTGSTKSTPARGNTIIASSSPRIADVVVSPVRQVSTTLQDALISKPVQEAPPTLTVEADVVTNGNLPSPPEPNLTRPYQTRIMSLLNNDSETSDEPSVTSKSLDTSLKHPSSSSPSKSTPRRVDLETPTSTTVYNTPLMENAQPPIQTRNEEQKTHLGESADVCKQIQGIVREVQFDNRIEDTSKSTNAGRGFWATLTTKTVRPTSRSKEPSPDKGMFSKFRHNFRSREASPEKKPAPQRERQLAEPSERVLEEERSGMGPPLLRMSEERAPTRPTSTSTSAISPTTQNPLPSPVGKHSRSQSHEFGHRSLAWDQFRRSTISEPQQHAHHSRTPSSGPIPHEPSFQRRTSYDYERHRPQLPHNDFHPPQPPHPPPSPYQTSPAATTFPPPRQQQPYVFPRFQPTYSPQPNYQQPAFSQSPAFAQGPSINQYQPPLPPPPAPHPHRQPAPPLAPAPPQNPYPTYTPSSWQTQPPPSSPYPATTQYSNRQFGGQPILPANLNPGNAPAQAQPAFAQHQYTPPQPQGPSQTNNHTTNYYPRRKNRGGNDRYHPPEFRHFRGPRQNR</sequence>
<dbReference type="AlphaFoldDB" id="A0A9P4VSZ4"/>
<feature type="compositionally biased region" description="Pro residues" evidence="1">
    <location>
        <begin position="894"/>
        <end position="904"/>
    </location>
</feature>
<protein>
    <submittedName>
        <fullName evidence="2">Uncharacterized protein</fullName>
    </submittedName>
</protein>
<feature type="region of interest" description="Disordered" evidence="1">
    <location>
        <begin position="614"/>
        <end position="671"/>
    </location>
</feature>
<feature type="compositionally biased region" description="Basic and acidic residues" evidence="1">
    <location>
        <begin position="753"/>
        <end position="784"/>
    </location>
</feature>
<feature type="region of interest" description="Disordered" evidence="1">
    <location>
        <begin position="521"/>
        <end position="541"/>
    </location>
</feature>
<feature type="compositionally biased region" description="Polar residues" evidence="1">
    <location>
        <begin position="15"/>
        <end position="25"/>
    </location>
</feature>
<feature type="compositionally biased region" description="Low complexity" evidence="1">
    <location>
        <begin position="1023"/>
        <end position="1043"/>
    </location>
</feature>
<feature type="compositionally biased region" description="Polar residues" evidence="1">
    <location>
        <begin position="150"/>
        <end position="165"/>
    </location>
</feature>
<feature type="compositionally biased region" description="Polar residues" evidence="1">
    <location>
        <begin position="930"/>
        <end position="948"/>
    </location>
</feature>
<evidence type="ECO:0000256" key="1">
    <source>
        <dbReference type="SAM" id="MobiDB-lite"/>
    </source>
</evidence>
<keyword evidence="3" id="KW-1185">Reference proteome</keyword>
<feature type="compositionally biased region" description="Basic and acidic residues" evidence="1">
    <location>
        <begin position="89"/>
        <end position="100"/>
    </location>
</feature>
<proteinExistence type="predicted"/>
<name>A0A9P4VSZ4_9PEZI</name>
<feature type="compositionally biased region" description="Low complexity" evidence="1">
    <location>
        <begin position="800"/>
        <end position="814"/>
    </location>
</feature>
<feature type="compositionally biased region" description="Low complexity" evidence="1">
    <location>
        <begin position="57"/>
        <end position="88"/>
    </location>
</feature>
<comment type="caution">
    <text evidence="2">The sequence shown here is derived from an EMBL/GenBank/DDBJ whole genome shotgun (WGS) entry which is preliminary data.</text>
</comment>
<feature type="compositionally biased region" description="Polar residues" evidence="1">
    <location>
        <begin position="120"/>
        <end position="138"/>
    </location>
</feature>
<feature type="compositionally biased region" description="Low complexity" evidence="1">
    <location>
        <begin position="629"/>
        <end position="645"/>
    </location>
</feature>
<feature type="region of interest" description="Disordered" evidence="1">
    <location>
        <begin position="1"/>
        <end position="165"/>
    </location>
</feature>
<dbReference type="EMBL" id="MU006093">
    <property type="protein sequence ID" value="KAF2840372.1"/>
    <property type="molecule type" value="Genomic_DNA"/>
</dbReference>
<feature type="compositionally biased region" description="Pro residues" evidence="1">
    <location>
        <begin position="960"/>
        <end position="986"/>
    </location>
</feature>
<accession>A0A9P4VSZ4</accession>
<feature type="compositionally biased region" description="Basic and acidic residues" evidence="1">
    <location>
        <begin position="1070"/>
        <end position="1082"/>
    </location>
</feature>